<organism evidence="2 3">
    <name type="scientific">Colocasia esculenta</name>
    <name type="common">Wild taro</name>
    <name type="synonym">Arum esculentum</name>
    <dbReference type="NCBI Taxonomy" id="4460"/>
    <lineage>
        <taxon>Eukaryota</taxon>
        <taxon>Viridiplantae</taxon>
        <taxon>Streptophyta</taxon>
        <taxon>Embryophyta</taxon>
        <taxon>Tracheophyta</taxon>
        <taxon>Spermatophyta</taxon>
        <taxon>Magnoliopsida</taxon>
        <taxon>Liliopsida</taxon>
        <taxon>Araceae</taxon>
        <taxon>Aroideae</taxon>
        <taxon>Colocasieae</taxon>
        <taxon>Colocasia</taxon>
    </lineage>
</organism>
<gene>
    <name evidence="2" type="ORF">Taro_031976</name>
</gene>
<reference evidence="2" key="1">
    <citation type="submission" date="2017-07" db="EMBL/GenBank/DDBJ databases">
        <title>Taro Niue Genome Assembly and Annotation.</title>
        <authorList>
            <person name="Atibalentja N."/>
            <person name="Keating K."/>
            <person name="Fields C.J."/>
        </authorList>
    </citation>
    <scope>NUCLEOTIDE SEQUENCE</scope>
    <source>
        <strain evidence="2">Niue_2</strain>
        <tissue evidence="2">Leaf</tissue>
    </source>
</reference>
<accession>A0A843VW24</accession>
<protein>
    <submittedName>
        <fullName evidence="2">Uncharacterized protein</fullName>
    </submittedName>
</protein>
<sequence length="130" mass="15271">MLGQRKRIRKKRCVRAQKERKDQLPASGKYLRTRSVRFHHWGRLPLPQVHLWERKRDQLPAKGKYLRTQSLRLHHRGRLPLPQCFGLVALPRLPLLPILQLNRRRNRLLCLSGVAVTVTVSTGSNRLRVP</sequence>
<proteinExistence type="predicted"/>
<feature type="compositionally biased region" description="Basic residues" evidence="1">
    <location>
        <begin position="1"/>
        <end position="15"/>
    </location>
</feature>
<dbReference type="EMBL" id="NMUH01002320">
    <property type="protein sequence ID" value="MQL99256.1"/>
    <property type="molecule type" value="Genomic_DNA"/>
</dbReference>
<comment type="caution">
    <text evidence="2">The sequence shown here is derived from an EMBL/GenBank/DDBJ whole genome shotgun (WGS) entry which is preliminary data.</text>
</comment>
<keyword evidence="3" id="KW-1185">Reference proteome</keyword>
<name>A0A843VW24_COLES</name>
<feature type="region of interest" description="Disordered" evidence="1">
    <location>
        <begin position="1"/>
        <end position="26"/>
    </location>
</feature>
<dbReference type="AlphaFoldDB" id="A0A843VW24"/>
<evidence type="ECO:0000313" key="3">
    <source>
        <dbReference type="Proteomes" id="UP000652761"/>
    </source>
</evidence>
<evidence type="ECO:0000256" key="1">
    <source>
        <dbReference type="SAM" id="MobiDB-lite"/>
    </source>
</evidence>
<evidence type="ECO:0000313" key="2">
    <source>
        <dbReference type="EMBL" id="MQL99256.1"/>
    </source>
</evidence>
<dbReference type="Proteomes" id="UP000652761">
    <property type="component" value="Unassembled WGS sequence"/>
</dbReference>